<keyword evidence="2" id="KW-1185">Reference proteome</keyword>
<reference evidence="1" key="2">
    <citation type="journal article" date="2022" name="New Phytol.">
        <title>Evolutionary transition to the ectomycorrhizal habit in the genomes of a hyperdiverse lineage of mushroom-forming fungi.</title>
        <authorList>
            <person name="Looney B."/>
            <person name="Miyauchi S."/>
            <person name="Morin E."/>
            <person name="Drula E."/>
            <person name="Courty P.E."/>
            <person name="Kohler A."/>
            <person name="Kuo A."/>
            <person name="LaButti K."/>
            <person name="Pangilinan J."/>
            <person name="Lipzen A."/>
            <person name="Riley R."/>
            <person name="Andreopoulos W."/>
            <person name="He G."/>
            <person name="Johnson J."/>
            <person name="Nolan M."/>
            <person name="Tritt A."/>
            <person name="Barry K.W."/>
            <person name="Grigoriev I.V."/>
            <person name="Nagy L.G."/>
            <person name="Hibbett D."/>
            <person name="Henrissat B."/>
            <person name="Matheny P.B."/>
            <person name="Labbe J."/>
            <person name="Martin F.M."/>
        </authorList>
    </citation>
    <scope>NUCLEOTIDE SEQUENCE</scope>
    <source>
        <strain evidence="1">HHB10654</strain>
    </source>
</reference>
<dbReference type="Proteomes" id="UP000814140">
    <property type="component" value="Unassembled WGS sequence"/>
</dbReference>
<dbReference type="EMBL" id="MU277253">
    <property type="protein sequence ID" value="KAI0057058.1"/>
    <property type="molecule type" value="Genomic_DNA"/>
</dbReference>
<reference evidence="1" key="1">
    <citation type="submission" date="2021-03" db="EMBL/GenBank/DDBJ databases">
        <authorList>
            <consortium name="DOE Joint Genome Institute"/>
            <person name="Ahrendt S."/>
            <person name="Looney B.P."/>
            <person name="Miyauchi S."/>
            <person name="Morin E."/>
            <person name="Drula E."/>
            <person name="Courty P.E."/>
            <person name="Chicoki N."/>
            <person name="Fauchery L."/>
            <person name="Kohler A."/>
            <person name="Kuo A."/>
            <person name="Labutti K."/>
            <person name="Pangilinan J."/>
            <person name="Lipzen A."/>
            <person name="Riley R."/>
            <person name="Andreopoulos W."/>
            <person name="He G."/>
            <person name="Johnson J."/>
            <person name="Barry K.W."/>
            <person name="Grigoriev I.V."/>
            <person name="Nagy L."/>
            <person name="Hibbett D."/>
            <person name="Henrissat B."/>
            <person name="Matheny P.B."/>
            <person name="Labbe J."/>
            <person name="Martin F."/>
        </authorList>
    </citation>
    <scope>NUCLEOTIDE SEQUENCE</scope>
    <source>
        <strain evidence="1">HHB10654</strain>
    </source>
</reference>
<proteinExistence type="predicted"/>
<accession>A0ACB8SKR9</accession>
<evidence type="ECO:0000313" key="2">
    <source>
        <dbReference type="Proteomes" id="UP000814140"/>
    </source>
</evidence>
<protein>
    <submittedName>
        <fullName evidence="1">Uncharacterized protein</fullName>
    </submittedName>
</protein>
<gene>
    <name evidence="1" type="ORF">BV25DRAFT_1466792</name>
</gene>
<comment type="caution">
    <text evidence="1">The sequence shown here is derived from an EMBL/GenBank/DDBJ whole genome shotgun (WGS) entry which is preliminary data.</text>
</comment>
<sequence length="278" mass="31312">MIHQQNSARDMPGYAVHFAISFTIIYFLSAPALNGFNIVHNWLRSAGPDLIQNTCKHSSRIPRTSAIVRNLLVNVSKDRCRRGITERTDSRTIYVSVSWHWGLRLSQQAIRSRTSTIRRNRSQRWSHAVVMTHRRPRAALGRRRLGCRPRLASSRLCLKPGRNASLIWRGVSSDGSLGGAVGFGLGVLPVFIYRLVEPAGLGFPQSRWAMHYLVDTWCPIGLCKPCILPCVRASRQGPRTSTGMAMASLERGHYASLFDPLVLPLERIFLRRGPYGVW</sequence>
<evidence type="ECO:0000313" key="1">
    <source>
        <dbReference type="EMBL" id="KAI0057058.1"/>
    </source>
</evidence>
<organism evidence="1 2">
    <name type="scientific">Artomyces pyxidatus</name>
    <dbReference type="NCBI Taxonomy" id="48021"/>
    <lineage>
        <taxon>Eukaryota</taxon>
        <taxon>Fungi</taxon>
        <taxon>Dikarya</taxon>
        <taxon>Basidiomycota</taxon>
        <taxon>Agaricomycotina</taxon>
        <taxon>Agaricomycetes</taxon>
        <taxon>Russulales</taxon>
        <taxon>Auriscalpiaceae</taxon>
        <taxon>Artomyces</taxon>
    </lineage>
</organism>
<name>A0ACB8SKR9_9AGAM</name>